<dbReference type="RefSeq" id="XP_041198347.1">
    <property type="nucleotide sequence ID" value="XM_041332352.1"/>
</dbReference>
<dbReference type="Proteomes" id="UP000807769">
    <property type="component" value="Unassembled WGS sequence"/>
</dbReference>
<dbReference type="AlphaFoldDB" id="A0A9P7ELU9"/>
<name>A0A9P7ELU9_9AGAM</name>
<dbReference type="GeneID" id="64626369"/>
<comment type="caution">
    <text evidence="2">The sequence shown here is derived from an EMBL/GenBank/DDBJ whole genome shotgun (WGS) entry which is preliminary data.</text>
</comment>
<proteinExistence type="predicted"/>
<sequence length="324" mass="36758">MLIDIKATLLRQNEDARKIELTQLKELLDSKDFKMLKLQQDFVRKHHNVFKIPVAMLEDVELKAQLSKMVSDLLSSIHGNIKAKNRFAFLRHCLHIFLIRVDNYKTVPLKVLFSNSLIPSLHDDLRIKINEKLGIDMDAIECRIHGNVDQDLKPNTPTDSESFLDEDHLMQDTENTDNGSQQENEGENIRGEGAEDEDQGEGDLPVDEENSGSESKGRPAVYSLSKFWKFVDDSLNGIHKLARAWVSEQEGMGGSLTYEHAFHDILVEYFQLDLAEFPGRRTILKLLTTTSPQWQTTIQNQLLCNNMTAGALNIRSVISGQGVN</sequence>
<reference evidence="2" key="1">
    <citation type="journal article" date="2020" name="New Phytol.">
        <title>Comparative genomics reveals dynamic genome evolution in host specialist ectomycorrhizal fungi.</title>
        <authorList>
            <person name="Lofgren L.A."/>
            <person name="Nguyen N.H."/>
            <person name="Vilgalys R."/>
            <person name="Ruytinx J."/>
            <person name="Liao H.L."/>
            <person name="Branco S."/>
            <person name="Kuo A."/>
            <person name="LaButti K."/>
            <person name="Lipzen A."/>
            <person name="Andreopoulos W."/>
            <person name="Pangilinan J."/>
            <person name="Riley R."/>
            <person name="Hundley H."/>
            <person name="Na H."/>
            <person name="Barry K."/>
            <person name="Grigoriev I.V."/>
            <person name="Stajich J.E."/>
            <person name="Kennedy P.G."/>
        </authorList>
    </citation>
    <scope>NUCLEOTIDE SEQUENCE</scope>
    <source>
        <strain evidence="2">MN1</strain>
    </source>
</reference>
<protein>
    <submittedName>
        <fullName evidence="2">Uncharacterized protein</fullName>
    </submittedName>
</protein>
<keyword evidence="3" id="KW-1185">Reference proteome</keyword>
<evidence type="ECO:0000256" key="1">
    <source>
        <dbReference type="SAM" id="MobiDB-lite"/>
    </source>
</evidence>
<organism evidence="2 3">
    <name type="scientific">Suillus subaureus</name>
    <dbReference type="NCBI Taxonomy" id="48587"/>
    <lineage>
        <taxon>Eukaryota</taxon>
        <taxon>Fungi</taxon>
        <taxon>Dikarya</taxon>
        <taxon>Basidiomycota</taxon>
        <taxon>Agaricomycotina</taxon>
        <taxon>Agaricomycetes</taxon>
        <taxon>Agaricomycetidae</taxon>
        <taxon>Boletales</taxon>
        <taxon>Suillineae</taxon>
        <taxon>Suillaceae</taxon>
        <taxon>Suillus</taxon>
    </lineage>
</organism>
<accession>A0A9P7ELU9</accession>
<evidence type="ECO:0000313" key="2">
    <source>
        <dbReference type="EMBL" id="KAG1824630.1"/>
    </source>
</evidence>
<feature type="region of interest" description="Disordered" evidence="1">
    <location>
        <begin position="171"/>
        <end position="218"/>
    </location>
</feature>
<dbReference type="EMBL" id="JABBWG010000003">
    <property type="protein sequence ID" value="KAG1824630.1"/>
    <property type="molecule type" value="Genomic_DNA"/>
</dbReference>
<evidence type="ECO:0000313" key="3">
    <source>
        <dbReference type="Proteomes" id="UP000807769"/>
    </source>
</evidence>
<dbReference type="OrthoDB" id="2674779at2759"/>
<feature type="compositionally biased region" description="Polar residues" evidence="1">
    <location>
        <begin position="172"/>
        <end position="183"/>
    </location>
</feature>
<gene>
    <name evidence="2" type="ORF">BJ212DRAFT_1295755</name>
</gene>
<feature type="compositionally biased region" description="Acidic residues" evidence="1">
    <location>
        <begin position="194"/>
        <end position="211"/>
    </location>
</feature>